<keyword evidence="7" id="KW-0460">Magnesium</keyword>
<evidence type="ECO:0000256" key="6">
    <source>
        <dbReference type="ARBA" id="ARBA00022723"/>
    </source>
</evidence>
<dbReference type="PROSITE" id="PS00723">
    <property type="entry name" value="POLYPRENYL_SYNTHASE_1"/>
    <property type="match status" value="1"/>
</dbReference>
<dbReference type="InterPro" id="IPR008949">
    <property type="entry name" value="Isoprenoid_synthase_dom_sf"/>
</dbReference>
<evidence type="ECO:0000256" key="1">
    <source>
        <dbReference type="ARBA" id="ARBA00001946"/>
    </source>
</evidence>
<dbReference type="PROSITE" id="PS00444">
    <property type="entry name" value="POLYPRENYL_SYNTHASE_2"/>
    <property type="match status" value="1"/>
</dbReference>
<keyword evidence="5 12" id="KW-0808">Transferase</keyword>
<dbReference type="PANTHER" id="PTHR43281">
    <property type="entry name" value="FARNESYL DIPHOSPHATE SYNTHASE"/>
    <property type="match status" value="1"/>
</dbReference>
<sequence length="294" mass="32902">MTSSFETFMSEHKPEIEDRLLNEVDELKVPSPLQEAMRYSLEAGGKRLRPLLLLATLDSFNKDVRKGYDVAAAIEMIHTYSLIHDDLPAMDDDHYRRGKLTNHKVYGEAVAILAGDALLTHSFKMVTQSNHLNDQERVWLVDHLSTAAGPEGMVGGQLADMEGENKQLTVDQLEYIHTHKTGELLAFSIEAGAYLAGATFEQRSLLERYAKNIGLAFQIKDDILDVEGNADLLGKPVGSDDENEKSTYPKLLTLEGAKEKMVSHIEEAKSYCQKAVPSPSFLLQLADYIMERKY</sequence>
<dbReference type="InterPro" id="IPR053378">
    <property type="entry name" value="Prenyl_diphosphate_synthase"/>
</dbReference>
<comment type="catalytic activity">
    <reaction evidence="11">
        <text>isopentenyl diphosphate + (2E)-geranyl diphosphate = (2E,6E)-farnesyl diphosphate + diphosphate</text>
        <dbReference type="Rhea" id="RHEA:19361"/>
        <dbReference type="ChEBI" id="CHEBI:33019"/>
        <dbReference type="ChEBI" id="CHEBI:58057"/>
        <dbReference type="ChEBI" id="CHEBI:128769"/>
        <dbReference type="ChEBI" id="CHEBI:175763"/>
        <dbReference type="EC" id="2.5.1.10"/>
    </reaction>
</comment>
<dbReference type="PANTHER" id="PTHR43281:SF1">
    <property type="entry name" value="FARNESYL DIPHOSPHATE SYNTHASE"/>
    <property type="match status" value="1"/>
</dbReference>
<dbReference type="Pfam" id="PF00348">
    <property type="entry name" value="polyprenyl_synt"/>
    <property type="match status" value="1"/>
</dbReference>
<dbReference type="FunFam" id="1.10.600.10:FF:000001">
    <property type="entry name" value="Geranylgeranyl diphosphate synthase"/>
    <property type="match status" value="1"/>
</dbReference>
<keyword evidence="6" id="KW-0479">Metal-binding</keyword>
<evidence type="ECO:0000256" key="11">
    <source>
        <dbReference type="ARBA" id="ARBA00049399"/>
    </source>
</evidence>
<evidence type="ECO:0000256" key="5">
    <source>
        <dbReference type="ARBA" id="ARBA00022679"/>
    </source>
</evidence>
<evidence type="ECO:0000256" key="12">
    <source>
        <dbReference type="RuleBase" id="RU004466"/>
    </source>
</evidence>
<organism evidence="13 14">
    <name type="scientific">Texcoconibacillus texcoconensis</name>
    <dbReference type="NCBI Taxonomy" id="1095777"/>
    <lineage>
        <taxon>Bacteria</taxon>
        <taxon>Bacillati</taxon>
        <taxon>Bacillota</taxon>
        <taxon>Bacilli</taxon>
        <taxon>Bacillales</taxon>
        <taxon>Bacillaceae</taxon>
        <taxon>Texcoconibacillus</taxon>
    </lineage>
</organism>
<evidence type="ECO:0000256" key="2">
    <source>
        <dbReference type="ARBA" id="ARBA00006706"/>
    </source>
</evidence>
<dbReference type="GO" id="GO:0005737">
    <property type="term" value="C:cytoplasm"/>
    <property type="evidence" value="ECO:0007669"/>
    <property type="project" value="UniProtKB-ARBA"/>
</dbReference>
<dbReference type="RefSeq" id="WP_343043333.1">
    <property type="nucleotide sequence ID" value="NZ_JACHHB010000004.1"/>
</dbReference>
<name>A0A840QNU9_9BACI</name>
<dbReference type="GO" id="GO:0004337">
    <property type="term" value="F:(2E,6E)-farnesyl diphosphate synthase activity"/>
    <property type="evidence" value="ECO:0007669"/>
    <property type="project" value="UniProtKB-EC"/>
</dbReference>
<keyword evidence="14" id="KW-1185">Reference proteome</keyword>
<gene>
    <name evidence="13" type="ORF">HNQ41_001229</name>
</gene>
<dbReference type="SFLD" id="SFLDG01017">
    <property type="entry name" value="Polyprenyl_Transferase_Like"/>
    <property type="match status" value="1"/>
</dbReference>
<dbReference type="NCBIfam" id="NF045485">
    <property type="entry name" value="FPPsyn"/>
    <property type="match status" value="1"/>
</dbReference>
<dbReference type="EMBL" id="JACHHB010000004">
    <property type="protein sequence ID" value="MBB5173066.1"/>
    <property type="molecule type" value="Genomic_DNA"/>
</dbReference>
<evidence type="ECO:0000313" key="13">
    <source>
        <dbReference type="EMBL" id="MBB5173066.1"/>
    </source>
</evidence>
<comment type="caution">
    <text evidence="13">The sequence shown here is derived from an EMBL/GenBank/DDBJ whole genome shotgun (WGS) entry which is preliminary data.</text>
</comment>
<evidence type="ECO:0000256" key="3">
    <source>
        <dbReference type="ARBA" id="ARBA00012439"/>
    </source>
</evidence>
<keyword evidence="8" id="KW-0414">Isoprene biosynthesis</keyword>
<evidence type="ECO:0000256" key="9">
    <source>
        <dbReference type="ARBA" id="ARBA00032380"/>
    </source>
</evidence>
<dbReference type="AlphaFoldDB" id="A0A840QNU9"/>
<evidence type="ECO:0000313" key="14">
    <source>
        <dbReference type="Proteomes" id="UP000551878"/>
    </source>
</evidence>
<evidence type="ECO:0000256" key="7">
    <source>
        <dbReference type="ARBA" id="ARBA00022842"/>
    </source>
</evidence>
<dbReference type="CDD" id="cd00685">
    <property type="entry name" value="Trans_IPPS_HT"/>
    <property type="match status" value="1"/>
</dbReference>
<comment type="cofactor">
    <cofactor evidence="1">
        <name>Mg(2+)</name>
        <dbReference type="ChEBI" id="CHEBI:18420"/>
    </cofactor>
</comment>
<accession>A0A840QNU9</accession>
<dbReference type="EC" id="2.5.1.10" evidence="3"/>
<dbReference type="InterPro" id="IPR033749">
    <property type="entry name" value="Polyprenyl_synt_CS"/>
</dbReference>
<evidence type="ECO:0000256" key="8">
    <source>
        <dbReference type="ARBA" id="ARBA00023229"/>
    </source>
</evidence>
<evidence type="ECO:0000256" key="4">
    <source>
        <dbReference type="ARBA" id="ARBA00015100"/>
    </source>
</evidence>
<evidence type="ECO:0000256" key="10">
    <source>
        <dbReference type="ARBA" id="ARBA00032873"/>
    </source>
</evidence>
<comment type="similarity">
    <text evidence="2 12">Belongs to the FPP/GGPP synthase family.</text>
</comment>
<dbReference type="InterPro" id="IPR000092">
    <property type="entry name" value="Polyprenyl_synt"/>
</dbReference>
<dbReference type="GO" id="GO:0046872">
    <property type="term" value="F:metal ion binding"/>
    <property type="evidence" value="ECO:0007669"/>
    <property type="project" value="UniProtKB-KW"/>
</dbReference>
<dbReference type="GO" id="GO:0016114">
    <property type="term" value="P:terpenoid biosynthetic process"/>
    <property type="evidence" value="ECO:0007669"/>
    <property type="project" value="UniProtKB-ARBA"/>
</dbReference>
<protein>
    <recommendedName>
        <fullName evidence="4">Farnesyl diphosphate synthase</fullName>
        <ecNumber evidence="3">2.5.1.10</ecNumber>
    </recommendedName>
    <alternativeName>
        <fullName evidence="10">(2E,6E)-farnesyl diphosphate synthase</fullName>
    </alternativeName>
    <alternativeName>
        <fullName evidence="9">Geranyltranstransferase</fullName>
    </alternativeName>
</protein>
<dbReference type="Proteomes" id="UP000551878">
    <property type="component" value="Unassembled WGS sequence"/>
</dbReference>
<proteinExistence type="inferred from homology"/>
<reference evidence="13 14" key="1">
    <citation type="submission" date="2020-08" db="EMBL/GenBank/DDBJ databases">
        <title>Genomic Encyclopedia of Type Strains, Phase IV (KMG-IV): sequencing the most valuable type-strain genomes for metagenomic binning, comparative biology and taxonomic classification.</title>
        <authorList>
            <person name="Goeker M."/>
        </authorList>
    </citation>
    <scope>NUCLEOTIDE SEQUENCE [LARGE SCALE GENOMIC DNA]</scope>
    <source>
        <strain evidence="13 14">DSM 24696</strain>
    </source>
</reference>
<dbReference type="SUPFAM" id="SSF48576">
    <property type="entry name" value="Terpenoid synthases"/>
    <property type="match status" value="1"/>
</dbReference>
<dbReference type="Gene3D" id="1.10.600.10">
    <property type="entry name" value="Farnesyl Diphosphate Synthase"/>
    <property type="match status" value="1"/>
</dbReference>
<dbReference type="SFLD" id="SFLDS00005">
    <property type="entry name" value="Isoprenoid_Synthase_Type_I"/>
    <property type="match status" value="1"/>
</dbReference>